<proteinExistence type="predicted"/>
<dbReference type="InterPro" id="IPR043502">
    <property type="entry name" value="DNA/RNA_pol_sf"/>
</dbReference>
<dbReference type="InterPro" id="IPR043128">
    <property type="entry name" value="Rev_trsase/Diguanyl_cyclase"/>
</dbReference>
<comment type="caution">
    <text evidence="9">The sequence shown here is derived from an EMBL/GenBank/DDBJ whole genome shotgun (WGS) entry which is preliminary data.</text>
</comment>
<name>A0A6L2P684_TANCI</name>
<organism evidence="9">
    <name type="scientific">Tanacetum cinerariifolium</name>
    <name type="common">Dalmatian daisy</name>
    <name type="synonym">Chrysanthemum cinerariifolium</name>
    <dbReference type="NCBI Taxonomy" id="118510"/>
    <lineage>
        <taxon>Eukaryota</taxon>
        <taxon>Viridiplantae</taxon>
        <taxon>Streptophyta</taxon>
        <taxon>Embryophyta</taxon>
        <taxon>Tracheophyta</taxon>
        <taxon>Spermatophyta</taxon>
        <taxon>Magnoliopsida</taxon>
        <taxon>eudicotyledons</taxon>
        <taxon>Gunneridae</taxon>
        <taxon>Pentapetalae</taxon>
        <taxon>asterids</taxon>
        <taxon>campanulids</taxon>
        <taxon>Asterales</taxon>
        <taxon>Asteraceae</taxon>
        <taxon>Asteroideae</taxon>
        <taxon>Anthemideae</taxon>
        <taxon>Anthemidinae</taxon>
        <taxon>Tanacetum</taxon>
    </lineage>
</organism>
<dbReference type="PANTHER" id="PTHR37984">
    <property type="entry name" value="PROTEIN CBG26694"/>
    <property type="match status" value="1"/>
</dbReference>
<dbReference type="Gene3D" id="2.40.70.10">
    <property type="entry name" value="Acid Proteases"/>
    <property type="match status" value="1"/>
</dbReference>
<evidence type="ECO:0000256" key="3">
    <source>
        <dbReference type="ARBA" id="ARBA00022722"/>
    </source>
</evidence>
<evidence type="ECO:0000259" key="8">
    <source>
        <dbReference type="PROSITE" id="PS50158"/>
    </source>
</evidence>
<keyword evidence="4" id="KW-0255">Endonuclease</keyword>
<dbReference type="Gene3D" id="3.40.50.1110">
    <property type="entry name" value="SGNH hydrolase"/>
    <property type="match status" value="1"/>
</dbReference>
<protein>
    <recommendedName>
        <fullName evidence="8">CCHC-type domain-containing protein</fullName>
    </recommendedName>
</protein>
<dbReference type="InterPro" id="IPR041577">
    <property type="entry name" value="RT_RNaseH_2"/>
</dbReference>
<dbReference type="SUPFAM" id="SSF53098">
    <property type="entry name" value="Ribonuclease H-like"/>
    <property type="match status" value="1"/>
</dbReference>
<feature type="region of interest" description="Disordered" evidence="7">
    <location>
        <begin position="419"/>
        <end position="455"/>
    </location>
</feature>
<evidence type="ECO:0000256" key="7">
    <source>
        <dbReference type="SAM" id="MobiDB-lite"/>
    </source>
</evidence>
<dbReference type="CDD" id="cd00303">
    <property type="entry name" value="retropepsin_like"/>
    <property type="match status" value="1"/>
</dbReference>
<keyword evidence="6" id="KW-0479">Metal-binding</keyword>
<evidence type="ECO:0000256" key="4">
    <source>
        <dbReference type="ARBA" id="ARBA00022759"/>
    </source>
</evidence>
<dbReference type="InterPro" id="IPR036514">
    <property type="entry name" value="SGNH_hydro_sf"/>
</dbReference>
<dbReference type="InterPro" id="IPR001878">
    <property type="entry name" value="Znf_CCHC"/>
</dbReference>
<feature type="compositionally biased region" description="Gly residues" evidence="7">
    <location>
        <begin position="278"/>
        <end position="292"/>
    </location>
</feature>
<keyword evidence="6" id="KW-0863">Zinc-finger</keyword>
<reference evidence="9" key="1">
    <citation type="journal article" date="2019" name="Sci. Rep.">
        <title>Draft genome of Tanacetum cinerariifolium, the natural source of mosquito coil.</title>
        <authorList>
            <person name="Yamashiro T."/>
            <person name="Shiraishi A."/>
            <person name="Satake H."/>
            <person name="Nakayama K."/>
        </authorList>
    </citation>
    <scope>NUCLEOTIDE SEQUENCE</scope>
</reference>
<dbReference type="InterPro" id="IPR021109">
    <property type="entry name" value="Peptidase_aspartic_dom_sf"/>
</dbReference>
<keyword evidence="1" id="KW-0808">Transferase</keyword>
<feature type="compositionally biased region" description="Acidic residues" evidence="7">
    <location>
        <begin position="44"/>
        <end position="53"/>
    </location>
</feature>
<dbReference type="GO" id="GO:0016779">
    <property type="term" value="F:nucleotidyltransferase activity"/>
    <property type="evidence" value="ECO:0007669"/>
    <property type="project" value="UniProtKB-KW"/>
</dbReference>
<gene>
    <name evidence="9" type="ORF">Tci_065936</name>
</gene>
<dbReference type="Gene3D" id="3.10.10.10">
    <property type="entry name" value="HIV Type 1 Reverse Transcriptase, subunit A, domain 1"/>
    <property type="match status" value="1"/>
</dbReference>
<dbReference type="CDD" id="cd01647">
    <property type="entry name" value="RT_LTR"/>
    <property type="match status" value="1"/>
</dbReference>
<dbReference type="Gene3D" id="3.30.70.270">
    <property type="match status" value="1"/>
</dbReference>
<evidence type="ECO:0000313" key="9">
    <source>
        <dbReference type="EMBL" id="GEU93958.1"/>
    </source>
</evidence>
<dbReference type="SUPFAM" id="SSF56672">
    <property type="entry name" value="DNA/RNA polymerases"/>
    <property type="match status" value="1"/>
</dbReference>
<keyword evidence="5" id="KW-0511">Multifunctional enzyme</keyword>
<keyword evidence="6" id="KW-0862">Zinc</keyword>
<feature type="region of interest" description="Disordered" evidence="7">
    <location>
        <begin position="20"/>
        <end position="67"/>
    </location>
</feature>
<dbReference type="Pfam" id="PF17919">
    <property type="entry name" value="RT_RNaseH_2"/>
    <property type="match status" value="1"/>
</dbReference>
<keyword evidence="3" id="KW-0540">Nuclease</keyword>
<feature type="domain" description="CCHC-type" evidence="8">
    <location>
        <begin position="478"/>
        <end position="493"/>
    </location>
</feature>
<dbReference type="InterPro" id="IPR012337">
    <property type="entry name" value="RNaseH-like_sf"/>
</dbReference>
<feature type="compositionally biased region" description="Basic and acidic residues" evidence="7">
    <location>
        <begin position="265"/>
        <end position="276"/>
    </location>
</feature>
<feature type="region of interest" description="Disordered" evidence="7">
    <location>
        <begin position="253"/>
        <end position="309"/>
    </location>
</feature>
<dbReference type="Gene3D" id="4.10.60.10">
    <property type="entry name" value="Zinc finger, CCHC-type"/>
    <property type="match status" value="1"/>
</dbReference>
<evidence type="ECO:0000256" key="2">
    <source>
        <dbReference type="ARBA" id="ARBA00022695"/>
    </source>
</evidence>
<accession>A0A6L2P684</accession>
<feature type="compositionally biased region" description="Basic and acidic residues" evidence="7">
    <location>
        <begin position="424"/>
        <end position="438"/>
    </location>
</feature>
<dbReference type="Gene3D" id="3.30.420.10">
    <property type="entry name" value="Ribonuclease H-like superfamily/Ribonuclease H"/>
    <property type="match status" value="1"/>
</dbReference>
<dbReference type="GO" id="GO:0004519">
    <property type="term" value="F:endonuclease activity"/>
    <property type="evidence" value="ECO:0007669"/>
    <property type="project" value="UniProtKB-KW"/>
</dbReference>
<dbReference type="GO" id="GO:0008270">
    <property type="term" value="F:zinc ion binding"/>
    <property type="evidence" value="ECO:0007669"/>
    <property type="project" value="UniProtKB-KW"/>
</dbReference>
<dbReference type="Pfam" id="PF17921">
    <property type="entry name" value="Integrase_H2C2"/>
    <property type="match status" value="1"/>
</dbReference>
<evidence type="ECO:0000256" key="6">
    <source>
        <dbReference type="PROSITE-ProRule" id="PRU00047"/>
    </source>
</evidence>
<dbReference type="Pfam" id="PF00078">
    <property type="entry name" value="RVT_1"/>
    <property type="match status" value="1"/>
</dbReference>
<dbReference type="InterPro" id="IPR050951">
    <property type="entry name" value="Retrovirus_Pol_polyprotein"/>
</dbReference>
<dbReference type="Gene3D" id="1.10.340.70">
    <property type="match status" value="1"/>
</dbReference>
<dbReference type="Pfam" id="PF08284">
    <property type="entry name" value="RVP_2"/>
    <property type="match status" value="1"/>
</dbReference>
<dbReference type="InterPro" id="IPR036397">
    <property type="entry name" value="RNaseH_sf"/>
</dbReference>
<dbReference type="EMBL" id="BKCJ010010963">
    <property type="protein sequence ID" value="GEU93958.1"/>
    <property type="molecule type" value="Genomic_DNA"/>
</dbReference>
<evidence type="ECO:0000256" key="5">
    <source>
        <dbReference type="ARBA" id="ARBA00023268"/>
    </source>
</evidence>
<dbReference type="InterPro" id="IPR041588">
    <property type="entry name" value="Integrase_H2C2"/>
</dbReference>
<evidence type="ECO:0000256" key="1">
    <source>
        <dbReference type="ARBA" id="ARBA00022679"/>
    </source>
</evidence>
<sequence length="1257" mass="142461">MFASHMVDIKMIYMNFACAESDPSEDPSSGHIPPLPAVSPFLSSDDDTIDSDTPDTPPSPTYGTPFTEITFSTQRSPVIPRRQVMILTPGQPIPHGRPYRYHPNGPRRWSPMTSVPALPPVSKALSLVRADLIPSPKRVRDSGYLADVEVGPRETSLRDDVIARDALSDRGIDARVVVEVVDRDEIETGVRGPVEQRLRMRHWEIWFRGSMIIQRLSQSIVYRKMPNTRSRASMTHKEAEELVARRVGEEMEARKAARNLGTLNENRDEQKGKNEGNRNGGNGNEENGGNGNGENEENGNGGNEENENHGMNYVGFMPMARECTFQDFLNALTWWNSHKRIIGVDAAYAMKWARLMKLMTEELILLCTRMVPDEEDRVERFIRGLSDNIQENMIAANPARLQDAIRIANQLMDKKLQGYAARSAENKRRMESNPKDNRGQQPPFKRQNTSGQNTRDCRVIVTRNTQGTAIRNQQGIGCYECGKPGHFRKDYPKMRSQNHGNQTRNKTGGNKVTAKAYAIGGGVTNPDSNVVTGMFLLNNCYASMLFDSGTDRSFVSTTFSAFLDVAPSTLDTSYAVELADGRISKTNIIFMGCTLGLLGHSFNIDLMPVELGSFDVIISMDWLAKYHALIGCDEKVVYLAQVTSKKAEDKSEEKRLEVVPIVREFPKVFPEDLSGLPPARQVEFQIDLVPGTAPVARSPYRLAPAEMIDDLFDQLQGSRVYSKIELRSGYHQLRVCEEDISKTTFRTRYGHFKFQVMLFGLTNALAVFIDLMNRVCKPYLDRFVIVFIDDILIYFKNRKGHEGHLKLILKLLKEEELYARFLKYEFWLSKVKFLGHVIDSEGIHIDLTKIKAIKDWASPKTPIKIHQILEKEEPAFQLLKQKLCSALILTLTEGSENFVVYCDASHKGLGAVLMQKEKVIAYASRQLKVYEKNYNTRPRAWCNSVCFEDVETLSVRALIMHESHKTKYSIHPGSDKMYEDLKKLYWLPNMKAGIATYVSKCLTCARVKMEYQNPTGLMKSLNKALGTRLDMSTAYHPETDGQSERTIQTLEDMLRAYVLDFGKGWDKHLPLLSRVHSTFHVSKLKKCMADEPLAIPLDEIQVDEKLNFIEEPVKIIDHEVKHLKQSHISIVKVRWNSMRGPEFTKKREDQMQKKYPHLFPNSAPVAGESIVDAGNNNFIQTLMKSNFPPYVRDFVNHVPTGRFTNGRLVSDFIASYAGVKDIVPAYMDPTLGIEDLMTGWRVGTHLIISKEKVSEPF</sequence>
<dbReference type="GO" id="GO:0003676">
    <property type="term" value="F:nucleic acid binding"/>
    <property type="evidence" value="ECO:0007669"/>
    <property type="project" value="InterPro"/>
</dbReference>
<dbReference type="PANTHER" id="PTHR37984:SF5">
    <property type="entry name" value="PROTEIN NYNRIN-LIKE"/>
    <property type="match status" value="1"/>
</dbReference>
<dbReference type="AlphaFoldDB" id="A0A6L2P684"/>
<keyword evidence="2" id="KW-0548">Nucleotidyltransferase</keyword>
<dbReference type="PROSITE" id="PS50158">
    <property type="entry name" value="ZF_CCHC"/>
    <property type="match status" value="1"/>
</dbReference>
<keyword evidence="4" id="KW-0378">Hydrolase</keyword>
<dbReference type="InterPro" id="IPR000477">
    <property type="entry name" value="RT_dom"/>
</dbReference>